<feature type="domain" description="HNH nuclease" evidence="1">
    <location>
        <begin position="6"/>
        <end position="59"/>
    </location>
</feature>
<dbReference type="PANTHER" id="PTHR33877">
    <property type="entry name" value="SLL1193 PROTEIN"/>
    <property type="match status" value="1"/>
</dbReference>
<accession>A0A919QDN4</accession>
<dbReference type="AlphaFoldDB" id="A0A919QDN4"/>
<protein>
    <recommendedName>
        <fullName evidence="1">HNH nuclease domain-containing protein</fullName>
    </recommendedName>
</protein>
<dbReference type="InterPro" id="IPR052892">
    <property type="entry name" value="NA-targeting_endonuclease"/>
</dbReference>
<evidence type="ECO:0000313" key="2">
    <source>
        <dbReference type="EMBL" id="GIH26031.1"/>
    </source>
</evidence>
<dbReference type="EMBL" id="BOOA01000035">
    <property type="protein sequence ID" value="GIH26031.1"/>
    <property type="molecule type" value="Genomic_DNA"/>
</dbReference>
<sequence>MAVSKSLRMQILRRDNYTCQACGAKAPNVELEVDHVLAEALGGTDEASNLQTLCDPCNSGKAATPPDAATVAKVAGDAARWAQAIEAAAERMLAARESQAAEHAQFDQWWNAWTLAEGGAGGRAVHRDPGWQQSISRFLAMGLPLPILKDCLDIAMSRKKIRAADVWRYFCGIAWGKVRELQAAAAEAIRPEQDPSDEDYEPNFDHRLIPGRVSLANELLSWFQADAVEVLISEAREWYDDELFADFDPPPSDDQITIHAGLDAMSTSRWAVLSLTRAVSDLLESFSDQEIDTARNQAVAVLGDEIMSRPAQLRDAQYYGQLAHWLAVGHARSLMDGLSLEARAEWLGYVAACREPDPWGDSAPLSEDLQIKYVGVNIRLARSGYRHPRMCESRGEHIEACPRVASFRAYIVELDCCSVGDEPGHEGHRVCEQHLEQLVDGTYTNTKGTRFTVRDYRPIEGADTT</sequence>
<evidence type="ECO:0000313" key="3">
    <source>
        <dbReference type="Proteomes" id="UP000640052"/>
    </source>
</evidence>
<dbReference type="RefSeq" id="WP_204042726.1">
    <property type="nucleotide sequence ID" value="NZ_BOOA01000035.1"/>
</dbReference>
<keyword evidence="3" id="KW-1185">Reference proteome</keyword>
<name>A0A919QDN4_9ACTN</name>
<dbReference type="InterPro" id="IPR003615">
    <property type="entry name" value="HNH_nuc"/>
</dbReference>
<dbReference type="Gene3D" id="1.10.30.50">
    <property type="match status" value="1"/>
</dbReference>
<dbReference type="InterPro" id="IPR029471">
    <property type="entry name" value="HNH_5"/>
</dbReference>
<dbReference type="PANTHER" id="PTHR33877:SF2">
    <property type="entry name" value="OS07G0170200 PROTEIN"/>
    <property type="match status" value="1"/>
</dbReference>
<dbReference type="Pfam" id="PF14279">
    <property type="entry name" value="HNH_5"/>
    <property type="match status" value="1"/>
</dbReference>
<dbReference type="Proteomes" id="UP000640052">
    <property type="component" value="Unassembled WGS sequence"/>
</dbReference>
<reference evidence="2" key="1">
    <citation type="submission" date="2021-01" db="EMBL/GenBank/DDBJ databases">
        <title>Whole genome shotgun sequence of Acrocarpospora phusangensis NBRC 108782.</title>
        <authorList>
            <person name="Komaki H."/>
            <person name="Tamura T."/>
        </authorList>
    </citation>
    <scope>NUCLEOTIDE SEQUENCE</scope>
    <source>
        <strain evidence="2">NBRC 108782</strain>
    </source>
</reference>
<dbReference type="CDD" id="cd00085">
    <property type="entry name" value="HNHc"/>
    <property type="match status" value="1"/>
</dbReference>
<dbReference type="SMART" id="SM00507">
    <property type="entry name" value="HNHc"/>
    <property type="match status" value="1"/>
</dbReference>
<comment type="caution">
    <text evidence="2">The sequence shown here is derived from an EMBL/GenBank/DDBJ whole genome shotgun (WGS) entry which is preliminary data.</text>
</comment>
<proteinExistence type="predicted"/>
<organism evidence="2 3">
    <name type="scientific">Acrocarpospora phusangensis</name>
    <dbReference type="NCBI Taxonomy" id="1070424"/>
    <lineage>
        <taxon>Bacteria</taxon>
        <taxon>Bacillati</taxon>
        <taxon>Actinomycetota</taxon>
        <taxon>Actinomycetes</taxon>
        <taxon>Streptosporangiales</taxon>
        <taxon>Streptosporangiaceae</taxon>
        <taxon>Acrocarpospora</taxon>
    </lineage>
</organism>
<gene>
    <name evidence="2" type="ORF">Aph01nite_43410</name>
</gene>
<evidence type="ECO:0000259" key="1">
    <source>
        <dbReference type="SMART" id="SM00507"/>
    </source>
</evidence>